<evidence type="ECO:0000313" key="2">
    <source>
        <dbReference type="Proteomes" id="UP001060215"/>
    </source>
</evidence>
<evidence type="ECO:0000313" key="1">
    <source>
        <dbReference type="EMBL" id="KAI8030520.1"/>
    </source>
</evidence>
<accession>A0ACC0IXV5</accession>
<proteinExistence type="predicted"/>
<sequence>MIELDFFDTANLSTASLVSCSNPICAFVVQVAAAECSSQSNQCDDSLQCSTCQSGDLTKTDRVIDGIIGFGQRDLSITSQLASRGITPKLRLNK</sequence>
<gene>
    <name evidence="1" type="ORF">LOK49_LG01G03401</name>
</gene>
<organism evidence="1 2">
    <name type="scientific">Camellia lanceoleosa</name>
    <dbReference type="NCBI Taxonomy" id="1840588"/>
    <lineage>
        <taxon>Eukaryota</taxon>
        <taxon>Viridiplantae</taxon>
        <taxon>Streptophyta</taxon>
        <taxon>Embryophyta</taxon>
        <taxon>Tracheophyta</taxon>
        <taxon>Spermatophyta</taxon>
        <taxon>Magnoliopsida</taxon>
        <taxon>eudicotyledons</taxon>
        <taxon>Gunneridae</taxon>
        <taxon>Pentapetalae</taxon>
        <taxon>asterids</taxon>
        <taxon>Ericales</taxon>
        <taxon>Theaceae</taxon>
        <taxon>Camellia</taxon>
    </lineage>
</organism>
<name>A0ACC0IXV5_9ERIC</name>
<reference evidence="1 2" key="1">
    <citation type="journal article" date="2022" name="Plant J.">
        <title>Chromosome-level genome of Camellia lanceoleosa provides a valuable resource for understanding genome evolution and self-incompatibility.</title>
        <authorList>
            <person name="Gong W."/>
            <person name="Xiao S."/>
            <person name="Wang L."/>
            <person name="Liao Z."/>
            <person name="Chang Y."/>
            <person name="Mo W."/>
            <person name="Hu G."/>
            <person name="Li W."/>
            <person name="Zhao G."/>
            <person name="Zhu H."/>
            <person name="Hu X."/>
            <person name="Ji K."/>
            <person name="Xiang X."/>
            <person name="Song Q."/>
            <person name="Yuan D."/>
            <person name="Jin S."/>
            <person name="Zhang L."/>
        </authorList>
    </citation>
    <scope>NUCLEOTIDE SEQUENCE [LARGE SCALE GENOMIC DNA]</scope>
    <source>
        <strain evidence="1">SQ_2022a</strain>
    </source>
</reference>
<comment type="caution">
    <text evidence="1">The sequence shown here is derived from an EMBL/GenBank/DDBJ whole genome shotgun (WGS) entry which is preliminary data.</text>
</comment>
<dbReference type="Proteomes" id="UP001060215">
    <property type="component" value="Chromosome 1"/>
</dbReference>
<dbReference type="EMBL" id="CM045758">
    <property type="protein sequence ID" value="KAI8030520.1"/>
    <property type="molecule type" value="Genomic_DNA"/>
</dbReference>
<keyword evidence="2" id="KW-1185">Reference proteome</keyword>
<protein>
    <submittedName>
        <fullName evidence="1">Uncharacterized protein</fullName>
    </submittedName>
</protein>